<evidence type="ECO:0000256" key="6">
    <source>
        <dbReference type="ARBA" id="ARBA00022989"/>
    </source>
</evidence>
<evidence type="ECO:0000256" key="4">
    <source>
        <dbReference type="ARBA" id="ARBA00022475"/>
    </source>
</evidence>
<dbReference type="RefSeq" id="WP_347922259.1">
    <property type="nucleotide sequence ID" value="NZ_CP157199.1"/>
</dbReference>
<dbReference type="PANTHER" id="PTHR30269">
    <property type="entry name" value="TRANSMEMBRANE PROTEIN YFCA"/>
    <property type="match status" value="1"/>
</dbReference>
<organism evidence="9">
    <name type="scientific">Pontimicrobium sp. SW4</name>
    <dbReference type="NCBI Taxonomy" id="3153519"/>
    <lineage>
        <taxon>Bacteria</taxon>
        <taxon>Pseudomonadati</taxon>
        <taxon>Bacteroidota</taxon>
        <taxon>Flavobacteriia</taxon>
        <taxon>Flavobacteriales</taxon>
        <taxon>Flavobacteriaceae</taxon>
        <taxon>Pontimicrobium</taxon>
    </lineage>
</organism>
<name>A0AAU7BPT3_9FLAO</name>
<accession>A0AAU7BPT3</accession>
<reference evidence="9" key="1">
    <citation type="submission" date="2024-05" db="EMBL/GenBank/DDBJ databases">
        <title>Pontimicrobium maritimus sp. nov., isolated form sea water.</title>
        <authorList>
            <person name="Muhammad N."/>
            <person name="Vuong T.Q."/>
            <person name="Han H.L."/>
            <person name="Kim S.-G."/>
        </authorList>
    </citation>
    <scope>NUCLEOTIDE SEQUENCE</scope>
    <source>
        <strain evidence="9">SW4</strain>
    </source>
</reference>
<sequence>MDYFVICLVAFLTAILTFFSGFGLGTILMPVFALFFPIELAIALTGVVHFFNNVFKLILVGNKANKSVLIRFGIPAIIAAFIGAWMLLNITDLPTIYTYQIGNKSFEITPVKLVISLLLIVFSVIELLPFFDKLQFTKKQLPFGGFLSGFFGGLSGHQGVLRTAFLIKAGLTKEAFIGTAVVISCLVDFTRISMYSTRMLESGLYENIPLIVSATLSAIAGAFFGHKLLKKVTLKFIQKFVAVFLIIVSIALGIGLI</sequence>
<evidence type="ECO:0000256" key="5">
    <source>
        <dbReference type="ARBA" id="ARBA00022692"/>
    </source>
</evidence>
<feature type="transmembrane region" description="Helical" evidence="8">
    <location>
        <begin position="175"/>
        <end position="195"/>
    </location>
</feature>
<keyword evidence="6 8" id="KW-1133">Transmembrane helix</keyword>
<evidence type="ECO:0000256" key="1">
    <source>
        <dbReference type="ARBA" id="ARBA00004651"/>
    </source>
</evidence>
<dbReference type="PANTHER" id="PTHR30269:SF38">
    <property type="entry name" value="SULFITE EXPORTER TAUE_SAFE"/>
    <property type="match status" value="1"/>
</dbReference>
<evidence type="ECO:0000256" key="8">
    <source>
        <dbReference type="RuleBase" id="RU363041"/>
    </source>
</evidence>
<gene>
    <name evidence="9" type="ORF">ABGB03_09485</name>
</gene>
<feature type="transmembrane region" description="Helical" evidence="8">
    <location>
        <begin position="111"/>
        <end position="131"/>
    </location>
</feature>
<protein>
    <recommendedName>
        <fullName evidence="8">Probable membrane transporter protein</fullName>
    </recommendedName>
</protein>
<evidence type="ECO:0000313" key="9">
    <source>
        <dbReference type="EMBL" id="XBG60088.1"/>
    </source>
</evidence>
<dbReference type="InterPro" id="IPR002781">
    <property type="entry name" value="TM_pro_TauE-like"/>
</dbReference>
<proteinExistence type="inferred from homology"/>
<comment type="similarity">
    <text evidence="2 8">Belongs to the 4-toluene sulfonate uptake permease (TSUP) (TC 2.A.102) family.</text>
</comment>
<feature type="transmembrane region" description="Helical" evidence="8">
    <location>
        <begin position="236"/>
        <end position="256"/>
    </location>
</feature>
<dbReference type="GO" id="GO:0005886">
    <property type="term" value="C:plasma membrane"/>
    <property type="evidence" value="ECO:0007669"/>
    <property type="project" value="UniProtKB-SubCell"/>
</dbReference>
<keyword evidence="7 8" id="KW-0472">Membrane</keyword>
<keyword evidence="3" id="KW-0813">Transport</keyword>
<dbReference type="EMBL" id="CP157199">
    <property type="protein sequence ID" value="XBG60088.1"/>
    <property type="molecule type" value="Genomic_DNA"/>
</dbReference>
<dbReference type="Pfam" id="PF01925">
    <property type="entry name" value="TauE"/>
    <property type="match status" value="1"/>
</dbReference>
<evidence type="ECO:0000256" key="2">
    <source>
        <dbReference type="ARBA" id="ARBA00009142"/>
    </source>
</evidence>
<keyword evidence="4 8" id="KW-1003">Cell membrane</keyword>
<dbReference type="InterPro" id="IPR052017">
    <property type="entry name" value="TSUP"/>
</dbReference>
<keyword evidence="5 8" id="KW-0812">Transmembrane</keyword>
<feature type="transmembrane region" description="Helical" evidence="8">
    <location>
        <begin position="72"/>
        <end position="91"/>
    </location>
</feature>
<evidence type="ECO:0000256" key="3">
    <source>
        <dbReference type="ARBA" id="ARBA00022448"/>
    </source>
</evidence>
<feature type="transmembrane region" description="Helical" evidence="8">
    <location>
        <begin position="31"/>
        <end position="51"/>
    </location>
</feature>
<feature type="transmembrane region" description="Helical" evidence="8">
    <location>
        <begin position="207"/>
        <end position="224"/>
    </location>
</feature>
<evidence type="ECO:0000256" key="7">
    <source>
        <dbReference type="ARBA" id="ARBA00023136"/>
    </source>
</evidence>
<dbReference type="AlphaFoldDB" id="A0AAU7BPT3"/>
<comment type="subcellular location">
    <subcellularLocation>
        <location evidence="1 8">Cell membrane</location>
        <topology evidence="1 8">Multi-pass membrane protein</topology>
    </subcellularLocation>
</comment>